<protein>
    <recommendedName>
        <fullName evidence="4">Lipoprotein</fullName>
    </recommendedName>
</protein>
<accession>A0AAX2H909</accession>
<feature type="chain" id="PRO_5043645867" description="Lipoprotein" evidence="1">
    <location>
        <begin position="24"/>
        <end position="115"/>
    </location>
</feature>
<feature type="signal peptide" evidence="1">
    <location>
        <begin position="1"/>
        <end position="23"/>
    </location>
</feature>
<evidence type="ECO:0000256" key="1">
    <source>
        <dbReference type="SAM" id="SignalP"/>
    </source>
</evidence>
<name>A0AAX2H909_9PSED</name>
<proteinExistence type="predicted"/>
<keyword evidence="1" id="KW-0732">Signal</keyword>
<evidence type="ECO:0008006" key="4">
    <source>
        <dbReference type="Google" id="ProtNLM"/>
    </source>
</evidence>
<gene>
    <name evidence="2" type="ORF">PLUA15_320002</name>
</gene>
<reference evidence="2 3" key="1">
    <citation type="submission" date="2017-08" db="EMBL/GenBank/DDBJ databases">
        <authorList>
            <person name="Chaillou S."/>
        </authorList>
    </citation>
    <scope>NUCLEOTIDE SEQUENCE [LARGE SCALE GENOMIC DNA]</scope>
    <source>
        <strain evidence="2 3">MFPA15A1205</strain>
    </source>
</reference>
<comment type="caution">
    <text evidence="2">The sequence shown here is derived from an EMBL/GenBank/DDBJ whole genome shotgun (WGS) entry which is preliminary data.</text>
</comment>
<dbReference type="Proteomes" id="UP000219564">
    <property type="component" value="Unassembled WGS sequence"/>
</dbReference>
<dbReference type="AlphaFoldDB" id="A0AAX2H909"/>
<dbReference type="EMBL" id="OBKZ01000026">
    <property type="protein sequence ID" value="SOB53336.1"/>
    <property type="molecule type" value="Genomic_DNA"/>
</dbReference>
<organism evidence="2 3">
    <name type="scientific">Pseudomonas lundensis</name>
    <dbReference type="NCBI Taxonomy" id="86185"/>
    <lineage>
        <taxon>Bacteria</taxon>
        <taxon>Pseudomonadati</taxon>
        <taxon>Pseudomonadota</taxon>
        <taxon>Gammaproteobacteria</taxon>
        <taxon>Pseudomonadales</taxon>
        <taxon>Pseudomonadaceae</taxon>
        <taxon>Pseudomonas</taxon>
    </lineage>
</organism>
<dbReference type="PROSITE" id="PS51257">
    <property type="entry name" value="PROKAR_LIPOPROTEIN"/>
    <property type="match status" value="1"/>
</dbReference>
<evidence type="ECO:0000313" key="3">
    <source>
        <dbReference type="Proteomes" id="UP000219564"/>
    </source>
</evidence>
<evidence type="ECO:0000313" key="2">
    <source>
        <dbReference type="EMBL" id="SOB53336.1"/>
    </source>
</evidence>
<sequence length="115" mass="12181">MQVKHRIALFSCAVVAAALTGCAHHPQFAGQSVTDPLLRQDVMKNVEMLFAAMTQCRTIDSVSTSIAGISQLPSGAVERANEIWNVTGCGVSKAFTVDLRADAKGETDFSVSAKP</sequence>
<dbReference type="RefSeq" id="WP_047276905.1">
    <property type="nucleotide sequence ID" value="NZ_JAAQXX010000019.1"/>
</dbReference>